<gene>
    <name evidence="1" type="ORF">NM688_g7733</name>
</gene>
<comment type="caution">
    <text evidence="1">The sequence shown here is derived from an EMBL/GenBank/DDBJ whole genome shotgun (WGS) entry which is preliminary data.</text>
</comment>
<name>A0ACC1S293_9APHY</name>
<organism evidence="1 2">
    <name type="scientific">Phlebia brevispora</name>
    <dbReference type="NCBI Taxonomy" id="194682"/>
    <lineage>
        <taxon>Eukaryota</taxon>
        <taxon>Fungi</taxon>
        <taxon>Dikarya</taxon>
        <taxon>Basidiomycota</taxon>
        <taxon>Agaricomycotina</taxon>
        <taxon>Agaricomycetes</taxon>
        <taxon>Polyporales</taxon>
        <taxon>Meruliaceae</taxon>
        <taxon>Phlebia</taxon>
    </lineage>
</organism>
<reference evidence="1" key="1">
    <citation type="submission" date="2022-07" db="EMBL/GenBank/DDBJ databases">
        <title>Genome Sequence of Phlebia brevispora.</title>
        <authorList>
            <person name="Buettner E."/>
        </authorList>
    </citation>
    <scope>NUCLEOTIDE SEQUENCE</scope>
    <source>
        <strain evidence="1">MPL23</strain>
    </source>
</reference>
<protein>
    <submittedName>
        <fullName evidence="1">Uncharacterized protein</fullName>
    </submittedName>
</protein>
<dbReference type="Proteomes" id="UP001148662">
    <property type="component" value="Unassembled WGS sequence"/>
</dbReference>
<evidence type="ECO:0000313" key="2">
    <source>
        <dbReference type="Proteomes" id="UP001148662"/>
    </source>
</evidence>
<proteinExistence type="predicted"/>
<dbReference type="EMBL" id="JANHOG010001887">
    <property type="protein sequence ID" value="KAJ3530284.1"/>
    <property type="molecule type" value="Genomic_DNA"/>
</dbReference>
<accession>A0ACC1S293</accession>
<evidence type="ECO:0000313" key="1">
    <source>
        <dbReference type="EMBL" id="KAJ3530284.1"/>
    </source>
</evidence>
<keyword evidence="2" id="KW-1185">Reference proteome</keyword>
<sequence>MARPSLSQSKKVDHGSRKIDDFFPRRSQGSMASLSQASSSQPTASQSLGLSQASTSLSSQPQSQPRSKLNTTNSKDRKPSKNNAPPRADQEVITVSDSHSGRISISDDSKSHITVSSGSDPKSVIIISDSSSAENNKALPNLLPSISAAMAKKSKAKEKPPTKTATSKSKSKQSEKSNVLATTTSSAKTTVRRRSAVDSSSASAALPMPRKRKQGIYDFDSPSSDSADGSVYLADPERLPEAISKAPVPLRREDFIPDSILKPKDNTPSSLDDHVKSSRKSSTPSKRLRLSPPSPSLPPVNNDMPHQEHIPEVDLPPAHDMTCETTHTASSGNEADEEEVPSSQSDEQELTLPKPNVKDPQEVKERVDHWRRTSGVSSASGSMGTDASPPSEPPGLPSEPEQPPSSPAMGVDADGDVLQSFPDGEPFTSEAFATGYDDPAAMDVDVEMPDAPHLVSELTATIVHEHESEEEAEVSQQLQLELPASTSLTSLSTLSSGDLRANGAGPPTTPPPPASSSSVRIAGSGASPIKIEAAPSTPFKSKAISESPFKALLDSPPSLRKKKFCPL</sequence>